<evidence type="ECO:0000256" key="1">
    <source>
        <dbReference type="SAM" id="MobiDB-lite"/>
    </source>
</evidence>
<feature type="region of interest" description="Disordered" evidence="1">
    <location>
        <begin position="119"/>
        <end position="145"/>
    </location>
</feature>
<evidence type="ECO:0000313" key="2">
    <source>
        <dbReference type="EMBL" id="QHS97325.1"/>
    </source>
</evidence>
<sequence length="248" mass="28207">MIKIILIIMGFIAGLAFCIKYNSRDLIEGFDGFARDDCPNILVQKGGRIELRNTKKLEVPGVNPIYFENLEEYKEFIEWQRANGIKCPILAFKEMQTADGKSAYKVCKELSSNDMKEVPLYDASRDDPPFNKNSYPGFDENDQNIGRNTVLDRMDRANNIINGDDDWNTIYEGRDIGKNKFENDSSSKNAMNRKKWNTADPFDNQRAVADNANQQNNENSVSTEAKDPDVQPNPLQDQSDDDVQATTQ</sequence>
<feature type="compositionally biased region" description="Basic and acidic residues" evidence="1">
    <location>
        <begin position="119"/>
        <end position="129"/>
    </location>
</feature>
<accession>A0A6C0BY21</accession>
<dbReference type="AlphaFoldDB" id="A0A6C0BY21"/>
<reference evidence="2" key="1">
    <citation type="journal article" date="2020" name="Nature">
        <title>Giant virus diversity and host interactions through global metagenomics.</title>
        <authorList>
            <person name="Schulz F."/>
            <person name="Roux S."/>
            <person name="Paez-Espino D."/>
            <person name="Jungbluth S."/>
            <person name="Walsh D.A."/>
            <person name="Denef V.J."/>
            <person name="McMahon K.D."/>
            <person name="Konstantinidis K.T."/>
            <person name="Eloe-Fadrosh E.A."/>
            <person name="Kyrpides N.C."/>
            <person name="Woyke T."/>
        </authorList>
    </citation>
    <scope>NUCLEOTIDE SEQUENCE</scope>
    <source>
        <strain evidence="2">GVMAG-M-3300020169-51</strain>
    </source>
</reference>
<protein>
    <submittedName>
        <fullName evidence="2">Uncharacterized protein</fullName>
    </submittedName>
</protein>
<proteinExistence type="predicted"/>
<feature type="compositionally biased region" description="Polar residues" evidence="1">
    <location>
        <begin position="211"/>
        <end position="223"/>
    </location>
</feature>
<name>A0A6C0BY21_9ZZZZ</name>
<organism evidence="2">
    <name type="scientific">viral metagenome</name>
    <dbReference type="NCBI Taxonomy" id="1070528"/>
    <lineage>
        <taxon>unclassified sequences</taxon>
        <taxon>metagenomes</taxon>
        <taxon>organismal metagenomes</taxon>
    </lineage>
</organism>
<feature type="region of interest" description="Disordered" evidence="1">
    <location>
        <begin position="177"/>
        <end position="248"/>
    </location>
</feature>
<feature type="compositionally biased region" description="Acidic residues" evidence="1">
    <location>
        <begin position="238"/>
        <end position="248"/>
    </location>
</feature>
<dbReference type="EMBL" id="MN739293">
    <property type="protein sequence ID" value="QHS97325.1"/>
    <property type="molecule type" value="Genomic_DNA"/>
</dbReference>